<evidence type="ECO:0000256" key="6">
    <source>
        <dbReference type="ARBA" id="ARBA00023172"/>
    </source>
</evidence>
<dbReference type="NCBIfam" id="NF040570">
    <property type="entry name" value="guided_TnpB"/>
    <property type="match status" value="1"/>
</dbReference>
<protein>
    <submittedName>
        <fullName evidence="11">Transposase</fullName>
    </submittedName>
</protein>
<comment type="similarity">
    <text evidence="1">In the C-terminal section; belongs to the transposase 35 family.</text>
</comment>
<organism evidence="11 12">
    <name type="scientific">Limnoraphis robusta CCNP1315</name>
    <dbReference type="NCBI Taxonomy" id="3110306"/>
    <lineage>
        <taxon>Bacteria</taxon>
        <taxon>Bacillati</taxon>
        <taxon>Cyanobacteriota</taxon>
        <taxon>Cyanophyceae</taxon>
        <taxon>Oscillatoriophycideae</taxon>
        <taxon>Oscillatoriales</taxon>
        <taxon>Sirenicapillariaceae</taxon>
        <taxon>Limnoraphis</taxon>
    </lineage>
</organism>
<comment type="caution">
    <text evidence="11">The sequence shown here is derived from an EMBL/GenBank/DDBJ whole genome shotgun (WGS) entry which is preliminary data.</text>
</comment>
<keyword evidence="3" id="KW-0479">Metal-binding</keyword>
<evidence type="ECO:0000256" key="2">
    <source>
        <dbReference type="ARBA" id="ARBA00022578"/>
    </source>
</evidence>
<feature type="domain" description="Transposase putative helix-turn-helix" evidence="10">
    <location>
        <begin position="1"/>
        <end position="46"/>
    </location>
</feature>
<evidence type="ECO:0000256" key="7">
    <source>
        <dbReference type="SAM" id="MobiDB-lite"/>
    </source>
</evidence>
<dbReference type="EMBL" id="JAYGHT010000008">
    <property type="protein sequence ID" value="MEA5518239.1"/>
    <property type="molecule type" value="Genomic_DNA"/>
</dbReference>
<keyword evidence="4" id="KW-0862">Zinc</keyword>
<dbReference type="Pfam" id="PF12323">
    <property type="entry name" value="HTH_OrfB_IS605"/>
    <property type="match status" value="1"/>
</dbReference>
<feature type="region of interest" description="Disordered" evidence="7">
    <location>
        <begin position="413"/>
        <end position="432"/>
    </location>
</feature>
<gene>
    <name evidence="11" type="ORF">VB854_04660</name>
</gene>
<keyword evidence="12" id="KW-1185">Reference proteome</keyword>
<evidence type="ECO:0000259" key="10">
    <source>
        <dbReference type="Pfam" id="PF12323"/>
    </source>
</evidence>
<feature type="domain" description="Probable transposase IS891/IS1136/IS1341" evidence="8">
    <location>
        <begin position="204"/>
        <end position="307"/>
    </location>
</feature>
<reference evidence="11 12" key="1">
    <citation type="submission" date="2023-12" db="EMBL/GenBank/DDBJ databases">
        <title>Baltic Sea Cyanobacteria.</title>
        <authorList>
            <person name="Delbaje E."/>
            <person name="Fewer D.P."/>
            <person name="Shishido T.K."/>
        </authorList>
    </citation>
    <scope>NUCLEOTIDE SEQUENCE [LARGE SCALE GENOMIC DNA]</scope>
    <source>
        <strain evidence="11 12">CCNP 1315</strain>
    </source>
</reference>
<accession>A0ABU5TTW5</accession>
<dbReference type="Pfam" id="PF01385">
    <property type="entry name" value="OrfB_IS605"/>
    <property type="match status" value="1"/>
</dbReference>
<dbReference type="InterPro" id="IPR001959">
    <property type="entry name" value="Transposase"/>
</dbReference>
<dbReference type="Pfam" id="PF07282">
    <property type="entry name" value="Cas12f1-like_TNB"/>
    <property type="match status" value="1"/>
</dbReference>
<evidence type="ECO:0000256" key="4">
    <source>
        <dbReference type="ARBA" id="ARBA00022833"/>
    </source>
</evidence>
<evidence type="ECO:0000259" key="9">
    <source>
        <dbReference type="Pfam" id="PF07282"/>
    </source>
</evidence>
<dbReference type="InterPro" id="IPR010095">
    <property type="entry name" value="Cas12f1-like_TNB"/>
</dbReference>
<evidence type="ECO:0000256" key="5">
    <source>
        <dbReference type="ARBA" id="ARBA00023125"/>
    </source>
</evidence>
<keyword evidence="5" id="KW-0238">DNA-binding</keyword>
<keyword evidence="2" id="KW-0815">Transposition</keyword>
<evidence type="ECO:0000313" key="12">
    <source>
        <dbReference type="Proteomes" id="UP001301728"/>
    </source>
</evidence>
<dbReference type="InterPro" id="IPR021027">
    <property type="entry name" value="Transposase_put_HTH"/>
</dbReference>
<evidence type="ECO:0000256" key="3">
    <source>
        <dbReference type="ARBA" id="ARBA00022723"/>
    </source>
</evidence>
<dbReference type="RefSeq" id="WP_323223219.1">
    <property type="nucleotide sequence ID" value="NZ_JAYGHT010000008.1"/>
</dbReference>
<evidence type="ECO:0000313" key="11">
    <source>
        <dbReference type="EMBL" id="MEA5518239.1"/>
    </source>
</evidence>
<dbReference type="Proteomes" id="UP001301728">
    <property type="component" value="Unassembled WGS sequence"/>
</dbReference>
<evidence type="ECO:0000256" key="1">
    <source>
        <dbReference type="ARBA" id="ARBA00008761"/>
    </source>
</evidence>
<sequence>MLNLTYSYRIYPSLDQEGQMLDWLEQCRRVYNYALAERKDWINSRKCPVNACSIRQEYIIPAETPYPDYYKQQNALTKAKEEIPVLKAVHSQVLQDALKRLDKSFKFMQERGFGFPRFKKFGQYRSFVFPQFKSNPVNGFETAVATTRVPRTTRCLIKLPKIGAMPINLHRPIPEGFGVKQVRVVFKPSGWYAQLILQADVSVPNVMPHGEPIGIDLGLEKFLAVSTGELVGRPRFFVDLQSKLRWLQRKLRNKKKGSANYRKIQAKIRKLHEHIYNVRREFHFLTAHKLCNNVGMIFAEDLNLKATSRGMLAKHCLDAAWGSFLEILKWVCWKRGVYFAKVDPNGTSQTCPQCGAHTGKKELSERVHHCSECGYTTDRDVAAAQVVMQRGLILVADGQSVILPAEEGCVRTPMKQEAPTVRKGSPRSTRDW</sequence>
<proteinExistence type="inferred from homology"/>
<feature type="domain" description="Cas12f1-like TNB" evidence="9">
    <location>
        <begin position="321"/>
        <end position="385"/>
    </location>
</feature>
<name>A0ABU5TTW5_9CYAN</name>
<keyword evidence="6" id="KW-0233">DNA recombination</keyword>
<evidence type="ECO:0000259" key="8">
    <source>
        <dbReference type="Pfam" id="PF01385"/>
    </source>
</evidence>